<feature type="domain" description="Tyr recombinase" evidence="7">
    <location>
        <begin position="218"/>
        <end position="427"/>
    </location>
</feature>
<evidence type="ECO:0000256" key="6">
    <source>
        <dbReference type="SAM" id="Coils"/>
    </source>
</evidence>
<dbReference type="InterPro" id="IPR013762">
    <property type="entry name" value="Integrase-like_cat_sf"/>
</dbReference>
<dbReference type="GO" id="GO:0015074">
    <property type="term" value="P:DNA integration"/>
    <property type="evidence" value="ECO:0007669"/>
    <property type="project" value="UniProtKB-KW"/>
</dbReference>
<protein>
    <submittedName>
        <fullName evidence="9">Site-specific integrase</fullName>
    </submittedName>
</protein>
<dbReference type="Pfam" id="PF14659">
    <property type="entry name" value="Phage_int_SAM_3"/>
    <property type="match status" value="1"/>
</dbReference>
<keyword evidence="2" id="KW-0229">DNA integration</keyword>
<keyword evidence="6" id="KW-0175">Coiled coil</keyword>
<feature type="domain" description="Core-binding (CB)" evidence="8">
    <location>
        <begin position="94"/>
        <end position="197"/>
    </location>
</feature>
<name>A0A7C8GV93_9BACI</name>
<accession>A0A7C8GV93</accession>
<keyword evidence="10" id="KW-1185">Reference proteome</keyword>
<reference evidence="9 10" key="1">
    <citation type="submission" date="2019-10" db="EMBL/GenBank/DDBJ databases">
        <title>Gracilibacillus sp. nov. isolated from rice seeds.</title>
        <authorList>
            <person name="He S."/>
        </authorList>
    </citation>
    <scope>NUCLEOTIDE SEQUENCE [LARGE SCALE GENOMIC DNA]</scope>
    <source>
        <strain evidence="9 10">TD8</strain>
    </source>
</reference>
<evidence type="ECO:0000259" key="7">
    <source>
        <dbReference type="PROSITE" id="PS51898"/>
    </source>
</evidence>
<evidence type="ECO:0000313" key="10">
    <source>
        <dbReference type="Proteomes" id="UP000480246"/>
    </source>
</evidence>
<feature type="coiled-coil region" evidence="6">
    <location>
        <begin position="153"/>
        <end position="180"/>
    </location>
</feature>
<dbReference type="PANTHER" id="PTHR30349">
    <property type="entry name" value="PHAGE INTEGRASE-RELATED"/>
    <property type="match status" value="1"/>
</dbReference>
<evidence type="ECO:0000256" key="5">
    <source>
        <dbReference type="PROSITE-ProRule" id="PRU01248"/>
    </source>
</evidence>
<dbReference type="Gene3D" id="1.10.150.130">
    <property type="match status" value="1"/>
</dbReference>
<evidence type="ECO:0000256" key="1">
    <source>
        <dbReference type="ARBA" id="ARBA00008857"/>
    </source>
</evidence>
<dbReference type="GO" id="GO:0003677">
    <property type="term" value="F:DNA binding"/>
    <property type="evidence" value="ECO:0007669"/>
    <property type="project" value="UniProtKB-UniRule"/>
</dbReference>
<evidence type="ECO:0000259" key="8">
    <source>
        <dbReference type="PROSITE" id="PS51900"/>
    </source>
</evidence>
<dbReference type="Gene3D" id="1.10.443.10">
    <property type="entry name" value="Intergrase catalytic core"/>
    <property type="match status" value="1"/>
</dbReference>
<dbReference type="InterPro" id="IPR044068">
    <property type="entry name" value="CB"/>
</dbReference>
<gene>
    <name evidence="9" type="ORF">F9U64_01385</name>
</gene>
<sequence length="438" mass="51430">MGSPLQFNNNIAHIPCAFLIGGINMAKGHMRDRGNGKWQLEVDLGSYVDPKTSKKKRHKQYRTIKAKGPRDAQKALTKFVAEVTDDAYYEPEKMNFVDFINKEWLPKCGRKRLASTTLENYVLYLETRILPAFQFLRMDQIKPKHIIDFLHNLEDEGMRRDKYKDEKRQEENKKKKLSSSTIFYHYRILNNVFNFAQEIQLIKDNPVKHVKKPKVEHKQLEVYEIDEVIHLLECLEKETKVPHWQIIVKLAITTGMRRSELFGLEFKHFDHEKKLVHIRQALTYTKVDGYQVYDIKKGSQSAKQRDVVISEALLAEVKKLELQRKKERLAAKELWRDGKHNFILADMNGKPFNPESLKNWWERFIKRHDLKYIKIHALRHTSATLLINDGVHAKIMAERLGHANIKTTMNIYAHALRQADEIASQKLDDALNRKNKNG</sequence>
<proteinExistence type="inferred from homology"/>
<evidence type="ECO:0000313" key="9">
    <source>
        <dbReference type="EMBL" id="KAB8139078.1"/>
    </source>
</evidence>
<dbReference type="CDD" id="cd01189">
    <property type="entry name" value="INT_ICEBs1_C_like"/>
    <property type="match status" value="1"/>
</dbReference>
<dbReference type="PROSITE" id="PS51898">
    <property type="entry name" value="TYR_RECOMBINASE"/>
    <property type="match status" value="1"/>
</dbReference>
<comment type="similarity">
    <text evidence="1">Belongs to the 'phage' integrase family.</text>
</comment>
<comment type="caution">
    <text evidence="9">The sequence shown here is derived from an EMBL/GenBank/DDBJ whole genome shotgun (WGS) entry which is preliminary data.</text>
</comment>
<dbReference type="InterPro" id="IPR010998">
    <property type="entry name" value="Integrase_recombinase_N"/>
</dbReference>
<keyword evidence="3 5" id="KW-0238">DNA-binding</keyword>
<dbReference type="GO" id="GO:0006310">
    <property type="term" value="P:DNA recombination"/>
    <property type="evidence" value="ECO:0007669"/>
    <property type="project" value="UniProtKB-KW"/>
</dbReference>
<dbReference type="SUPFAM" id="SSF56349">
    <property type="entry name" value="DNA breaking-rejoining enzymes"/>
    <property type="match status" value="1"/>
</dbReference>
<dbReference type="AlphaFoldDB" id="A0A7C8GV93"/>
<dbReference type="EMBL" id="WEID01000006">
    <property type="protein sequence ID" value="KAB8139078.1"/>
    <property type="molecule type" value="Genomic_DNA"/>
</dbReference>
<dbReference type="InterPro" id="IPR011010">
    <property type="entry name" value="DNA_brk_join_enz"/>
</dbReference>
<dbReference type="OrthoDB" id="9803188at2"/>
<keyword evidence="4" id="KW-0233">DNA recombination</keyword>
<dbReference type="Proteomes" id="UP000480246">
    <property type="component" value="Unassembled WGS sequence"/>
</dbReference>
<dbReference type="InterPro" id="IPR002104">
    <property type="entry name" value="Integrase_catalytic"/>
</dbReference>
<evidence type="ECO:0000256" key="4">
    <source>
        <dbReference type="ARBA" id="ARBA00023172"/>
    </source>
</evidence>
<evidence type="ECO:0000256" key="3">
    <source>
        <dbReference type="ARBA" id="ARBA00023125"/>
    </source>
</evidence>
<dbReference type="Pfam" id="PF00589">
    <property type="entry name" value="Phage_integrase"/>
    <property type="match status" value="1"/>
</dbReference>
<dbReference type="PANTHER" id="PTHR30349:SF64">
    <property type="entry name" value="PROPHAGE INTEGRASE INTD-RELATED"/>
    <property type="match status" value="1"/>
</dbReference>
<dbReference type="InterPro" id="IPR004107">
    <property type="entry name" value="Integrase_SAM-like_N"/>
</dbReference>
<organism evidence="9 10">
    <name type="scientific">Gracilibacillus oryzae</name>
    <dbReference type="NCBI Taxonomy" id="1672701"/>
    <lineage>
        <taxon>Bacteria</taxon>
        <taxon>Bacillati</taxon>
        <taxon>Bacillota</taxon>
        <taxon>Bacilli</taxon>
        <taxon>Bacillales</taxon>
        <taxon>Bacillaceae</taxon>
        <taxon>Gracilibacillus</taxon>
    </lineage>
</organism>
<dbReference type="InterPro" id="IPR050090">
    <property type="entry name" value="Tyrosine_recombinase_XerCD"/>
</dbReference>
<evidence type="ECO:0000256" key="2">
    <source>
        <dbReference type="ARBA" id="ARBA00022908"/>
    </source>
</evidence>
<dbReference type="PROSITE" id="PS51900">
    <property type="entry name" value="CB"/>
    <property type="match status" value="1"/>
</dbReference>